<evidence type="ECO:0008006" key="4">
    <source>
        <dbReference type="Google" id="ProtNLM"/>
    </source>
</evidence>
<name>A0A1I1YB15_9FIRM</name>
<organism evidence="2 3">
    <name type="scientific">Succiniclasticum ruminis DSM 9236</name>
    <dbReference type="NCBI Taxonomy" id="1123323"/>
    <lineage>
        <taxon>Bacteria</taxon>
        <taxon>Bacillati</taxon>
        <taxon>Bacillota</taxon>
        <taxon>Negativicutes</taxon>
        <taxon>Acidaminococcales</taxon>
        <taxon>Acidaminococcaceae</taxon>
        <taxon>Succiniclasticum</taxon>
    </lineage>
</organism>
<reference evidence="2 3" key="1">
    <citation type="submission" date="2016-10" db="EMBL/GenBank/DDBJ databases">
        <authorList>
            <person name="de Groot N.N."/>
        </authorList>
    </citation>
    <scope>NUCLEOTIDE SEQUENCE [LARGE SCALE GENOMIC DNA]</scope>
    <source>
        <strain evidence="2 3">DSM 9236</strain>
    </source>
</reference>
<evidence type="ECO:0000256" key="1">
    <source>
        <dbReference type="SAM" id="MobiDB-lite"/>
    </source>
</evidence>
<dbReference type="Proteomes" id="UP000198896">
    <property type="component" value="Unassembled WGS sequence"/>
</dbReference>
<gene>
    <name evidence="2" type="ORF">SAMN05216245_102122</name>
</gene>
<feature type="region of interest" description="Disordered" evidence="1">
    <location>
        <begin position="268"/>
        <end position="292"/>
    </location>
</feature>
<dbReference type="RefSeq" id="WP_177205866.1">
    <property type="nucleotide sequence ID" value="NZ_FONL01000002.1"/>
</dbReference>
<sequence>MADYREFVPDVHFELIPIKRLVSNQDYQRNLSLQHIKKTAENFDLYQINPVKVSRRNGVNYVFNGQHTIEIVAMVSGSRDTPVWCMVYDDMDYRIEADVFANQQKYVKTLAPYEIFMANIEAENDFQVAIKTLVESYDLTISKVRAPGMICAVSSLELIYEKYGFHVLDRTIRLCVGTWEGEAGSLSSGILKGIAILVAVFGDSLRDDIFKEKVGVYSSRDITRLAKERKAGSMGYAEAMLIAYNRKSKKGLSWAKLYSGRKKQTDEAGFEEYAEEEETNDQEALEQADDGE</sequence>
<proteinExistence type="predicted"/>
<dbReference type="EMBL" id="FONL01000002">
    <property type="protein sequence ID" value="SFE16756.1"/>
    <property type="molecule type" value="Genomic_DNA"/>
</dbReference>
<dbReference type="InterPro" id="IPR046681">
    <property type="entry name" value="DUF6551"/>
</dbReference>
<evidence type="ECO:0000313" key="2">
    <source>
        <dbReference type="EMBL" id="SFE16756.1"/>
    </source>
</evidence>
<evidence type="ECO:0000313" key="3">
    <source>
        <dbReference type="Proteomes" id="UP000198896"/>
    </source>
</evidence>
<protein>
    <recommendedName>
        <fullName evidence="4">ParB-like nuclease domain-containing protein</fullName>
    </recommendedName>
</protein>
<keyword evidence="3" id="KW-1185">Reference proteome</keyword>
<dbReference type="Pfam" id="PF20188">
    <property type="entry name" value="DUF6551"/>
    <property type="match status" value="1"/>
</dbReference>
<dbReference type="AlphaFoldDB" id="A0A1I1YB15"/>
<accession>A0A1I1YB15</accession>
<dbReference type="STRING" id="1123323.SAMN05216245_102122"/>